<evidence type="ECO:0000256" key="1">
    <source>
        <dbReference type="SAM" id="Phobius"/>
    </source>
</evidence>
<keyword evidence="3" id="KW-1185">Reference proteome</keyword>
<keyword evidence="1" id="KW-1133">Transmembrane helix</keyword>
<keyword evidence="1" id="KW-0812">Transmembrane</keyword>
<organism evidence="2 3">
    <name type="scientific">Actinopolymorpha pittospori</name>
    <dbReference type="NCBI Taxonomy" id="648752"/>
    <lineage>
        <taxon>Bacteria</taxon>
        <taxon>Bacillati</taxon>
        <taxon>Actinomycetota</taxon>
        <taxon>Actinomycetes</taxon>
        <taxon>Propionibacteriales</taxon>
        <taxon>Actinopolymorphaceae</taxon>
        <taxon>Actinopolymorpha</taxon>
    </lineage>
</organism>
<sequence>MRLGFPKMRKAETMMAMSAKTVGVVALTVIAVAVSVYASAIWATFVYNQVQGGTGFAAATAIDLCIAAAPWVIAVAILAARGTSRSRRVAAAASVALVSSAATFLMAAAVTVI</sequence>
<accession>A0A927MSN5</accession>
<name>A0A927MSN5_9ACTN</name>
<comment type="caution">
    <text evidence="2">The sequence shown here is derived from an EMBL/GenBank/DDBJ whole genome shotgun (WGS) entry which is preliminary data.</text>
</comment>
<evidence type="ECO:0000313" key="3">
    <source>
        <dbReference type="Proteomes" id="UP000638648"/>
    </source>
</evidence>
<dbReference type="AlphaFoldDB" id="A0A927MSN5"/>
<dbReference type="RefSeq" id="WP_192749915.1">
    <property type="nucleotide sequence ID" value="NZ_JADBEM010000001.1"/>
</dbReference>
<protein>
    <submittedName>
        <fullName evidence="2">Uncharacterized protein</fullName>
    </submittedName>
</protein>
<dbReference type="Proteomes" id="UP000638648">
    <property type="component" value="Unassembled WGS sequence"/>
</dbReference>
<evidence type="ECO:0000313" key="2">
    <source>
        <dbReference type="EMBL" id="MBE1605606.1"/>
    </source>
</evidence>
<gene>
    <name evidence="2" type="ORF">HEB94_002454</name>
</gene>
<proteinExistence type="predicted"/>
<keyword evidence="1" id="KW-0472">Membrane</keyword>
<feature type="transmembrane region" description="Helical" evidence="1">
    <location>
        <begin position="56"/>
        <end position="79"/>
    </location>
</feature>
<feature type="transmembrane region" description="Helical" evidence="1">
    <location>
        <begin position="91"/>
        <end position="112"/>
    </location>
</feature>
<reference evidence="2" key="1">
    <citation type="submission" date="2020-10" db="EMBL/GenBank/DDBJ databases">
        <title>Sequencing the genomes of 1000 actinobacteria strains.</title>
        <authorList>
            <person name="Klenk H.-P."/>
        </authorList>
    </citation>
    <scope>NUCLEOTIDE SEQUENCE</scope>
    <source>
        <strain evidence="2">DSM 45354</strain>
    </source>
</reference>
<dbReference type="EMBL" id="JADBEM010000001">
    <property type="protein sequence ID" value="MBE1605606.1"/>
    <property type="molecule type" value="Genomic_DNA"/>
</dbReference>